<name>A0A1S0TLL5_LOALO</name>
<dbReference type="PANTHER" id="PTHR23017:SF44">
    <property type="entry name" value="G-PROTEIN COUPLED RECEPTORS FAMILY 1 PROFILE DOMAIN-CONTAINING PROTEIN"/>
    <property type="match status" value="1"/>
</dbReference>
<dbReference type="InterPro" id="IPR017452">
    <property type="entry name" value="GPCR_Rhodpsn_7TM"/>
</dbReference>
<organism evidence="7">
    <name type="scientific">Loa loa</name>
    <name type="common">Eye worm</name>
    <name type="synonym">Filaria loa</name>
    <dbReference type="NCBI Taxonomy" id="7209"/>
    <lineage>
        <taxon>Eukaryota</taxon>
        <taxon>Metazoa</taxon>
        <taxon>Ecdysozoa</taxon>
        <taxon>Nematoda</taxon>
        <taxon>Chromadorea</taxon>
        <taxon>Rhabditida</taxon>
        <taxon>Spirurina</taxon>
        <taxon>Spiruromorpha</taxon>
        <taxon>Filarioidea</taxon>
        <taxon>Onchocercidae</taxon>
        <taxon>Loa</taxon>
    </lineage>
</organism>
<gene>
    <name evidence="7" type="ORF">LOAG_13010</name>
</gene>
<feature type="domain" description="G-protein coupled receptors family 1 profile" evidence="6">
    <location>
        <begin position="1"/>
        <end position="129"/>
    </location>
</feature>
<keyword evidence="3 5" id="KW-1133">Transmembrane helix</keyword>
<accession>A0A1S0TLL5</accession>
<dbReference type="GeneID" id="9950481"/>
<evidence type="ECO:0000313" key="7">
    <source>
        <dbReference type="EMBL" id="EFO15498.2"/>
    </source>
</evidence>
<sequence length="237" mass="26971">MLSSSKSLLARIIGSLVNGPYFGSVFAHFFISFNRFCAVVYPMKYNRLWSKSKATIAGIFSWLLGTFISIGNLCEDCSLIFNQNSSYRFFYDNSYYGQICSNIDSAISIIAITIMACTDSITLIKILAYRATMRENTTTSTDNAINQREVLFFKQSCMVNFIYIVCVLLFMAQSFLFTNKWLLFLTSTILWILLQSVDGIAFLIINRKMIWKTSICGRSSIVAPATTTYRLQTTIRH</sequence>
<reference evidence="7" key="1">
    <citation type="submission" date="2012-04" db="EMBL/GenBank/DDBJ databases">
        <title>The Genome Sequence of Loa loa.</title>
        <authorList>
            <consortium name="The Broad Institute Genome Sequencing Platform"/>
            <consortium name="Broad Institute Genome Sequencing Center for Infectious Disease"/>
            <person name="Nutman T.B."/>
            <person name="Fink D.L."/>
            <person name="Russ C."/>
            <person name="Young S."/>
            <person name="Zeng Q."/>
            <person name="Gargeya S."/>
            <person name="Alvarado L."/>
            <person name="Berlin A."/>
            <person name="Chapman S.B."/>
            <person name="Chen Z."/>
            <person name="Freedman E."/>
            <person name="Gellesch M."/>
            <person name="Goldberg J."/>
            <person name="Griggs A."/>
            <person name="Gujja S."/>
            <person name="Heilman E.R."/>
            <person name="Heiman D."/>
            <person name="Howarth C."/>
            <person name="Mehta T."/>
            <person name="Neiman D."/>
            <person name="Pearson M."/>
            <person name="Roberts A."/>
            <person name="Saif S."/>
            <person name="Shea T."/>
            <person name="Shenoy N."/>
            <person name="Sisk P."/>
            <person name="Stolte C."/>
            <person name="Sykes S."/>
            <person name="White J."/>
            <person name="Yandava C."/>
            <person name="Haas B."/>
            <person name="Henn M.R."/>
            <person name="Nusbaum C."/>
            <person name="Birren B."/>
        </authorList>
    </citation>
    <scope>NUCLEOTIDE SEQUENCE [LARGE SCALE GENOMIC DNA]</scope>
</reference>
<evidence type="ECO:0000256" key="2">
    <source>
        <dbReference type="ARBA" id="ARBA00022692"/>
    </source>
</evidence>
<dbReference type="SUPFAM" id="SSF81321">
    <property type="entry name" value="Family A G protein-coupled receptor-like"/>
    <property type="match status" value="1"/>
</dbReference>
<dbReference type="RefSeq" id="XP_020301239.1">
    <property type="nucleotide sequence ID" value="XM_020448636.1"/>
</dbReference>
<dbReference type="Pfam" id="PF10328">
    <property type="entry name" value="7TM_GPCR_Srx"/>
    <property type="match status" value="1"/>
</dbReference>
<dbReference type="KEGG" id="loa:LOAG_13010"/>
<feature type="transmembrane region" description="Helical" evidence="5">
    <location>
        <begin position="20"/>
        <end position="42"/>
    </location>
</feature>
<feature type="transmembrane region" description="Helical" evidence="5">
    <location>
        <begin position="106"/>
        <end position="128"/>
    </location>
</feature>
<dbReference type="FunCoup" id="A0A1S0TLL5">
    <property type="interactions" value="7"/>
</dbReference>
<dbReference type="OrthoDB" id="5825164at2759"/>
<dbReference type="PANTHER" id="PTHR23017">
    <property type="entry name" value="SERPENTINE RECEPTOR, CLASS X"/>
    <property type="match status" value="1"/>
</dbReference>
<comment type="subcellular location">
    <subcellularLocation>
        <location evidence="1">Membrane</location>
    </subcellularLocation>
</comment>
<feature type="transmembrane region" description="Helical" evidence="5">
    <location>
        <begin position="157"/>
        <end position="176"/>
    </location>
</feature>
<feature type="transmembrane region" description="Helical" evidence="5">
    <location>
        <begin position="182"/>
        <end position="205"/>
    </location>
</feature>
<evidence type="ECO:0000256" key="1">
    <source>
        <dbReference type="ARBA" id="ARBA00004370"/>
    </source>
</evidence>
<evidence type="ECO:0000256" key="3">
    <source>
        <dbReference type="ARBA" id="ARBA00022989"/>
    </source>
</evidence>
<keyword evidence="2 5" id="KW-0812">Transmembrane</keyword>
<feature type="transmembrane region" description="Helical" evidence="5">
    <location>
        <begin position="54"/>
        <end position="73"/>
    </location>
</feature>
<dbReference type="InterPro" id="IPR019430">
    <property type="entry name" value="7TM_GPCR_serpentine_rcpt_Srx"/>
</dbReference>
<evidence type="ECO:0000256" key="4">
    <source>
        <dbReference type="ARBA" id="ARBA00023136"/>
    </source>
</evidence>
<dbReference type="AlphaFoldDB" id="A0A1S0TLL5"/>
<dbReference type="CDD" id="cd00637">
    <property type="entry name" value="7tm_classA_rhodopsin-like"/>
    <property type="match status" value="1"/>
</dbReference>
<dbReference type="GO" id="GO:0016020">
    <property type="term" value="C:membrane"/>
    <property type="evidence" value="ECO:0007669"/>
    <property type="project" value="UniProtKB-SubCell"/>
</dbReference>
<protein>
    <recommendedName>
        <fullName evidence="6">G-protein coupled receptors family 1 profile domain-containing protein</fullName>
    </recommendedName>
</protein>
<evidence type="ECO:0000259" key="6">
    <source>
        <dbReference type="PROSITE" id="PS50262"/>
    </source>
</evidence>
<dbReference type="OMA" id="CYEISIH"/>
<dbReference type="Gene3D" id="1.20.1070.10">
    <property type="entry name" value="Rhodopsin 7-helix transmembrane proteins"/>
    <property type="match status" value="1"/>
</dbReference>
<dbReference type="PROSITE" id="PS50262">
    <property type="entry name" value="G_PROTEIN_RECEP_F1_2"/>
    <property type="match status" value="1"/>
</dbReference>
<dbReference type="InParanoid" id="A0A1S0TLL5"/>
<dbReference type="CTD" id="9950481"/>
<keyword evidence="4 5" id="KW-0472">Membrane</keyword>
<proteinExistence type="predicted"/>
<evidence type="ECO:0000256" key="5">
    <source>
        <dbReference type="SAM" id="Phobius"/>
    </source>
</evidence>
<dbReference type="EMBL" id="JH712762">
    <property type="protein sequence ID" value="EFO15498.2"/>
    <property type="molecule type" value="Genomic_DNA"/>
</dbReference>